<dbReference type="InterPro" id="IPR036638">
    <property type="entry name" value="HLH_DNA-bd_sf"/>
</dbReference>
<dbReference type="InterPro" id="IPR050283">
    <property type="entry name" value="E-box_TF_Regulators"/>
</dbReference>
<dbReference type="GO" id="GO:0000981">
    <property type="term" value="F:DNA-binding transcription factor activity, RNA polymerase II-specific"/>
    <property type="evidence" value="ECO:0007669"/>
    <property type="project" value="TreeGrafter"/>
</dbReference>
<evidence type="ECO:0000259" key="3">
    <source>
        <dbReference type="PROSITE" id="PS50888"/>
    </source>
</evidence>
<dbReference type="PANTHER" id="PTHR23349:SF108">
    <property type="entry name" value="BHLH DOMAIN-CONTAINING PROTEIN"/>
    <property type="match status" value="1"/>
</dbReference>
<dbReference type="Pfam" id="PF00010">
    <property type="entry name" value="HLH"/>
    <property type="match status" value="1"/>
</dbReference>
<dbReference type="AlphaFoldDB" id="A0A084VM00"/>
<dbReference type="CDD" id="cd11418">
    <property type="entry name" value="bHLH_TS_ASCL"/>
    <property type="match status" value="1"/>
</dbReference>
<dbReference type="SMART" id="SM00353">
    <property type="entry name" value="HLH"/>
    <property type="match status" value="1"/>
</dbReference>
<protein>
    <submittedName>
        <fullName evidence="5">BHLH domain-containing protein</fullName>
    </submittedName>
</protein>
<feature type="compositionally biased region" description="Polar residues" evidence="2">
    <location>
        <begin position="168"/>
        <end position="181"/>
    </location>
</feature>
<reference evidence="4 6" key="1">
    <citation type="journal article" date="2014" name="BMC Genomics">
        <title>Genome sequence of Anopheles sinensis provides insight into genetics basis of mosquito competence for malaria parasites.</title>
        <authorList>
            <person name="Zhou D."/>
            <person name="Zhang D."/>
            <person name="Ding G."/>
            <person name="Shi L."/>
            <person name="Hou Q."/>
            <person name="Ye Y."/>
            <person name="Xu Y."/>
            <person name="Zhou H."/>
            <person name="Xiong C."/>
            <person name="Li S."/>
            <person name="Yu J."/>
            <person name="Hong S."/>
            <person name="Yu X."/>
            <person name="Zou P."/>
            <person name="Chen C."/>
            <person name="Chang X."/>
            <person name="Wang W."/>
            <person name="Lv Y."/>
            <person name="Sun Y."/>
            <person name="Ma L."/>
            <person name="Shen B."/>
            <person name="Zhu C."/>
        </authorList>
    </citation>
    <scope>NUCLEOTIDE SEQUENCE [LARGE SCALE GENOMIC DNA]</scope>
</reference>
<dbReference type="SUPFAM" id="SSF47459">
    <property type="entry name" value="HLH, helix-loop-helix DNA-binding domain"/>
    <property type="match status" value="1"/>
</dbReference>
<organism evidence="4">
    <name type="scientific">Anopheles sinensis</name>
    <name type="common">Mosquito</name>
    <dbReference type="NCBI Taxonomy" id="74873"/>
    <lineage>
        <taxon>Eukaryota</taxon>
        <taxon>Metazoa</taxon>
        <taxon>Ecdysozoa</taxon>
        <taxon>Arthropoda</taxon>
        <taxon>Hexapoda</taxon>
        <taxon>Insecta</taxon>
        <taxon>Pterygota</taxon>
        <taxon>Neoptera</taxon>
        <taxon>Endopterygota</taxon>
        <taxon>Diptera</taxon>
        <taxon>Nematocera</taxon>
        <taxon>Culicoidea</taxon>
        <taxon>Culicidae</taxon>
        <taxon>Anophelinae</taxon>
        <taxon>Anopheles</taxon>
    </lineage>
</organism>
<reference evidence="5" key="2">
    <citation type="submission" date="2020-05" db="UniProtKB">
        <authorList>
            <consortium name="EnsemblMetazoa"/>
        </authorList>
    </citation>
    <scope>IDENTIFICATION</scope>
</reference>
<evidence type="ECO:0000313" key="5">
    <source>
        <dbReference type="EnsemblMetazoa" id="ASIC006700-PA"/>
    </source>
</evidence>
<evidence type="ECO:0000256" key="1">
    <source>
        <dbReference type="ARBA" id="ARBA00023125"/>
    </source>
</evidence>
<feature type="compositionally biased region" description="Polar residues" evidence="2">
    <location>
        <begin position="69"/>
        <end position="81"/>
    </location>
</feature>
<feature type="region of interest" description="Disordered" evidence="2">
    <location>
        <begin position="65"/>
        <end position="90"/>
    </location>
</feature>
<dbReference type="EnsemblMetazoa" id="ASIC006700-RA">
    <property type="protein sequence ID" value="ASIC006700-PA"/>
    <property type="gene ID" value="ASIC006700"/>
</dbReference>
<evidence type="ECO:0000256" key="2">
    <source>
        <dbReference type="SAM" id="MobiDB-lite"/>
    </source>
</evidence>
<dbReference type="Gene3D" id="4.10.280.10">
    <property type="entry name" value="Helix-loop-helix DNA-binding domain"/>
    <property type="match status" value="1"/>
</dbReference>
<accession>A0A084VM00</accession>
<evidence type="ECO:0000313" key="6">
    <source>
        <dbReference type="Proteomes" id="UP000030765"/>
    </source>
</evidence>
<name>A0A084VM00_ANOSI</name>
<dbReference type="EMBL" id="KE524975">
    <property type="protein sequence ID" value="KFB38994.1"/>
    <property type="molecule type" value="Genomic_DNA"/>
</dbReference>
<dbReference type="GO" id="GO:0032502">
    <property type="term" value="P:developmental process"/>
    <property type="evidence" value="ECO:0007669"/>
    <property type="project" value="TreeGrafter"/>
</dbReference>
<dbReference type="Proteomes" id="UP000030765">
    <property type="component" value="Unassembled WGS sequence"/>
</dbReference>
<keyword evidence="6" id="KW-1185">Reference proteome</keyword>
<sequence>MEHEHSYRVDFSWSTFVNGGKEAGADPSFYEEDDQFEQYTSDEYQTYLQVQYSNGRFDSNHERVAPSTYLPSQPSTPSFETSGKRPASFCPSTKRRLDIERRNSRERIRVRAVNEAFVRLRRLVPATRASPKRVSKRSTLVRAAEYIRELQQRLANGSSTIPEHKSKPASTIHTLQPPTTL</sequence>
<dbReference type="VEuPathDB" id="VectorBase:ASIC006700"/>
<keyword evidence="1" id="KW-0238">DNA-binding</keyword>
<dbReference type="InterPro" id="IPR011598">
    <property type="entry name" value="bHLH_dom"/>
</dbReference>
<proteinExistence type="predicted"/>
<dbReference type="PROSITE" id="PS50888">
    <property type="entry name" value="BHLH"/>
    <property type="match status" value="1"/>
</dbReference>
<dbReference type="PANTHER" id="PTHR23349">
    <property type="entry name" value="BASIC HELIX-LOOP-HELIX TRANSCRIPTION FACTOR, TWIST"/>
    <property type="match status" value="1"/>
</dbReference>
<feature type="domain" description="BHLH" evidence="3">
    <location>
        <begin position="97"/>
        <end position="150"/>
    </location>
</feature>
<dbReference type="GO" id="GO:0046983">
    <property type="term" value="F:protein dimerization activity"/>
    <property type="evidence" value="ECO:0007669"/>
    <property type="project" value="InterPro"/>
</dbReference>
<dbReference type="GO" id="GO:0000977">
    <property type="term" value="F:RNA polymerase II transcription regulatory region sequence-specific DNA binding"/>
    <property type="evidence" value="ECO:0007669"/>
    <property type="project" value="TreeGrafter"/>
</dbReference>
<dbReference type="EMBL" id="ATLV01014572">
    <property type="status" value="NOT_ANNOTATED_CDS"/>
    <property type="molecule type" value="Genomic_DNA"/>
</dbReference>
<gene>
    <name evidence="4" type="ORF">ZHAS_00006700</name>
</gene>
<feature type="region of interest" description="Disordered" evidence="2">
    <location>
        <begin position="155"/>
        <end position="181"/>
    </location>
</feature>
<dbReference type="OrthoDB" id="8093063at2759"/>
<dbReference type="STRING" id="74873.A0A084VM00"/>
<evidence type="ECO:0000313" key="4">
    <source>
        <dbReference type="EMBL" id="KFB38994.1"/>
    </source>
</evidence>